<accession>A0A2U2AGH3</accession>
<reference evidence="5" key="1">
    <citation type="submission" date="2018-05" db="EMBL/GenBank/DDBJ databases">
        <title>Ignatzschineria dubaiensis sp. nov., isolated from necrotic foot tissues of dromedaries (Camelus dromedarius) and associated maggots in Dubai, United Arab Emirates.</title>
        <authorList>
            <person name="Tsang C.C."/>
            <person name="Tang J.Y.M."/>
            <person name="Fong J.Y.H."/>
            <person name="Kinne J."/>
            <person name="Lee H.H."/>
            <person name="Joseph M."/>
            <person name="Jose S."/>
            <person name="Schuster R.K."/>
            <person name="Tang Y."/>
            <person name="Sivakumar S."/>
            <person name="Chen J.H.K."/>
            <person name="Teng J.L.L."/>
            <person name="Lau S.K.P."/>
            <person name="Wernery U."/>
            <person name="Woo P.C.Y."/>
        </authorList>
    </citation>
    <scope>NUCLEOTIDE SEQUENCE [LARGE SCALE GENOMIC DNA]</scope>
    <source>
        <strain evidence="5">KCTC 22644</strain>
    </source>
</reference>
<dbReference type="GO" id="GO:0032153">
    <property type="term" value="C:cell division site"/>
    <property type="evidence" value="ECO:0007669"/>
    <property type="project" value="TreeGrafter"/>
</dbReference>
<keyword evidence="2" id="KW-0472">Membrane</keyword>
<keyword evidence="2" id="KW-0812">Transmembrane</keyword>
<evidence type="ECO:0000256" key="2">
    <source>
        <dbReference type="SAM" id="Phobius"/>
    </source>
</evidence>
<dbReference type="PANTHER" id="PTHR38687:SF1">
    <property type="entry name" value="CELL DIVISION PROTEIN DEDD"/>
    <property type="match status" value="1"/>
</dbReference>
<comment type="caution">
    <text evidence="4">The sequence shown here is derived from an EMBL/GenBank/DDBJ whole genome shotgun (WGS) entry which is preliminary data.</text>
</comment>
<dbReference type="Proteomes" id="UP000245020">
    <property type="component" value="Unassembled WGS sequence"/>
</dbReference>
<dbReference type="GO" id="GO:0030428">
    <property type="term" value="C:cell septum"/>
    <property type="evidence" value="ECO:0007669"/>
    <property type="project" value="TreeGrafter"/>
</dbReference>
<dbReference type="GO" id="GO:0042834">
    <property type="term" value="F:peptidoglycan binding"/>
    <property type="evidence" value="ECO:0007669"/>
    <property type="project" value="InterPro"/>
</dbReference>
<dbReference type="SUPFAM" id="SSF110997">
    <property type="entry name" value="Sporulation related repeat"/>
    <property type="match status" value="1"/>
</dbReference>
<dbReference type="AlphaFoldDB" id="A0A2U2AGH3"/>
<sequence>MSKTTSNSITQRIVGAVVLLALIALIAVLLFQPSDKLPSTASKGQRPTTTAPEATIRPGSNQAPPIIVLESTPGNQGTIAQGTISQGNNVTLPNITAPETNAPSVEVVDEAIWQQVEQATAQVKPPAPANNRPIAQGFNASTQATAPAALTHNNTAQQKPSSKPNNGAATANTAKKPEPTPPKLELVSSSQASQNRAPAATQNSKAPAQTATKSAAKPATQGGWYVQLGAFGKAENAQKTYNQYKQLGYNVRIQKENNIHRVQVGPYASKEAAEQIKTRTRNSKEGINPSVIRIP</sequence>
<evidence type="ECO:0000313" key="4">
    <source>
        <dbReference type="EMBL" id="PWD81755.1"/>
    </source>
</evidence>
<keyword evidence="5" id="KW-1185">Reference proteome</keyword>
<dbReference type="RefSeq" id="WP_109188382.1">
    <property type="nucleotide sequence ID" value="NZ_BMYA01000001.1"/>
</dbReference>
<dbReference type="Gene3D" id="3.30.70.1070">
    <property type="entry name" value="Sporulation related repeat"/>
    <property type="match status" value="1"/>
</dbReference>
<dbReference type="PANTHER" id="PTHR38687">
    <property type="entry name" value="CELL DIVISION PROTEIN DEDD-RELATED"/>
    <property type="match status" value="1"/>
</dbReference>
<dbReference type="InterPro" id="IPR052521">
    <property type="entry name" value="Cell_div_SPOR-domain"/>
</dbReference>
<feature type="compositionally biased region" description="Low complexity" evidence="1">
    <location>
        <begin position="163"/>
        <end position="174"/>
    </location>
</feature>
<gene>
    <name evidence="4" type="ORF">DC083_00740</name>
</gene>
<dbReference type="OrthoDB" id="7069135at2"/>
<evidence type="ECO:0000313" key="5">
    <source>
        <dbReference type="Proteomes" id="UP000245020"/>
    </source>
</evidence>
<name>A0A2U2AGH3_9GAMM</name>
<dbReference type="GO" id="GO:0032506">
    <property type="term" value="P:cytokinetic process"/>
    <property type="evidence" value="ECO:0007669"/>
    <property type="project" value="TreeGrafter"/>
</dbReference>
<feature type="compositionally biased region" description="Polar residues" evidence="1">
    <location>
        <begin position="187"/>
        <end position="213"/>
    </location>
</feature>
<proteinExistence type="predicted"/>
<evidence type="ECO:0000259" key="3">
    <source>
        <dbReference type="PROSITE" id="PS51724"/>
    </source>
</evidence>
<feature type="region of interest" description="Disordered" evidence="1">
    <location>
        <begin position="154"/>
        <end position="219"/>
    </location>
</feature>
<feature type="domain" description="SPOR" evidence="3">
    <location>
        <begin position="218"/>
        <end position="294"/>
    </location>
</feature>
<dbReference type="EMBL" id="QEWQ01000001">
    <property type="protein sequence ID" value="PWD81755.1"/>
    <property type="molecule type" value="Genomic_DNA"/>
</dbReference>
<dbReference type="Pfam" id="PF05036">
    <property type="entry name" value="SPOR"/>
    <property type="match status" value="1"/>
</dbReference>
<feature type="region of interest" description="Disordered" evidence="1">
    <location>
        <begin position="37"/>
        <end position="62"/>
    </location>
</feature>
<evidence type="ECO:0000256" key="1">
    <source>
        <dbReference type="SAM" id="MobiDB-lite"/>
    </source>
</evidence>
<dbReference type="InterPro" id="IPR036680">
    <property type="entry name" value="SPOR-like_sf"/>
</dbReference>
<protein>
    <recommendedName>
        <fullName evidence="3">SPOR domain-containing protein</fullName>
    </recommendedName>
</protein>
<dbReference type="PROSITE" id="PS51724">
    <property type="entry name" value="SPOR"/>
    <property type="match status" value="1"/>
</dbReference>
<dbReference type="InterPro" id="IPR007730">
    <property type="entry name" value="SPOR-like_dom"/>
</dbReference>
<feature type="transmembrane region" description="Helical" evidence="2">
    <location>
        <begin position="12"/>
        <end position="31"/>
    </location>
</feature>
<organism evidence="4 5">
    <name type="scientific">Ignatzschineria ureiclastica</name>
    <dbReference type="NCBI Taxonomy" id="472582"/>
    <lineage>
        <taxon>Bacteria</taxon>
        <taxon>Pseudomonadati</taxon>
        <taxon>Pseudomonadota</taxon>
        <taxon>Gammaproteobacteria</taxon>
        <taxon>Cardiobacteriales</taxon>
        <taxon>Ignatzschineriaceae</taxon>
        <taxon>Ignatzschineria</taxon>
    </lineage>
</organism>
<keyword evidence="2" id="KW-1133">Transmembrane helix</keyword>